<dbReference type="EMBL" id="KJ019163">
    <property type="protein sequence ID" value="AIX46599.1"/>
    <property type="molecule type" value="Genomic_DNA"/>
</dbReference>
<sequence length="61" mass="6920">MISRIGFSKTNLMTGGNVTKTECKEKILKHVNIQLNKLNAEQLNKLVAKHTGKKKKKKTKK</sequence>
<evidence type="ECO:0000313" key="7">
    <source>
        <dbReference type="Proteomes" id="UP000185397"/>
    </source>
</evidence>
<evidence type="ECO:0000313" key="3">
    <source>
        <dbReference type="EMBL" id="AIX23091.1"/>
    </source>
</evidence>
<dbReference type="EMBL" id="KJ019065">
    <property type="protein sequence ID" value="AIX23091.1"/>
    <property type="molecule type" value="Genomic_DNA"/>
</dbReference>
<dbReference type="EMBL" id="KJ019039">
    <property type="protein sequence ID" value="AIX17123.1"/>
    <property type="molecule type" value="Genomic_DNA"/>
</dbReference>
<accession>A0A0E3ES07</accession>
<evidence type="ECO:0000313" key="2">
    <source>
        <dbReference type="EMBL" id="AIX17123.1"/>
    </source>
</evidence>
<dbReference type="Proteomes" id="UP000185397">
    <property type="component" value="Segment"/>
</dbReference>
<reference evidence="6 7" key="1">
    <citation type="submission" date="2013-12" db="EMBL/GenBank/DDBJ databases">
        <title>Ecological redundancy of diverse viral populations within a natural community.</title>
        <authorList>
            <person name="Gregory A.C."/>
            <person name="LaButti K."/>
            <person name="Copeland A."/>
            <person name="Woyke T."/>
            <person name="Sullivan M.B."/>
        </authorList>
    </citation>
    <scope>NUCLEOTIDE SEQUENCE [LARGE SCALE GENOMIC DNA]</scope>
    <source>
        <strain evidence="5">Syn7803C38</strain>
        <strain evidence="1">Syn7803C47</strain>
        <strain evidence="2">Syn7803C60</strain>
        <strain evidence="3">Syn7803C99</strain>
        <strain evidence="4">Syn7803US1</strain>
    </source>
</reference>
<organism evidence="2 7">
    <name type="scientific">Synechococcus phage ACG-2014a</name>
    <dbReference type="NCBI Taxonomy" id="1493507"/>
    <lineage>
        <taxon>Viruses</taxon>
        <taxon>Duplodnaviria</taxon>
        <taxon>Heunggongvirae</taxon>
        <taxon>Uroviricota</taxon>
        <taxon>Caudoviricetes</taxon>
        <taxon>Pantevenvirales</taxon>
        <taxon>Kyanoviridae</taxon>
        <taxon>Acionnavirus</taxon>
        <taxon>Acionnavirus monteraybay</taxon>
    </lineage>
</organism>
<protein>
    <submittedName>
        <fullName evidence="2">Uncharacterized protein</fullName>
    </submittedName>
</protein>
<name>A0A0E3ES07_9CAUD</name>
<evidence type="ECO:0000313" key="1">
    <source>
        <dbReference type="EMBL" id="AIX15160.1"/>
    </source>
</evidence>
<gene>
    <name evidence="5" type="ORF">Syn7803C38_107</name>
    <name evidence="1" type="ORF">Syn7803C47_111</name>
    <name evidence="2" type="ORF">Syn7803C60_107</name>
    <name evidence="3" type="ORF">Syn7803C99_108</name>
    <name evidence="4" type="ORF">Syn7803US1_109</name>
</gene>
<proteinExistence type="predicted"/>
<dbReference type="Proteomes" id="UP000185392">
    <property type="component" value="Segment"/>
</dbReference>
<dbReference type="Proteomes" id="UP000185403">
    <property type="component" value="Segment"/>
</dbReference>
<evidence type="ECO:0000313" key="5">
    <source>
        <dbReference type="EMBL" id="AIX46599.1"/>
    </source>
</evidence>
<dbReference type="EMBL" id="KJ019088">
    <property type="protein sequence ID" value="AIX28245.1"/>
    <property type="molecule type" value="Genomic_DNA"/>
</dbReference>
<evidence type="ECO:0000313" key="6">
    <source>
        <dbReference type="Proteomes" id="UP000185392"/>
    </source>
</evidence>
<dbReference type="Proteomes" id="UP000185407">
    <property type="component" value="Segment"/>
</dbReference>
<evidence type="ECO:0000313" key="4">
    <source>
        <dbReference type="EMBL" id="AIX28245.1"/>
    </source>
</evidence>
<dbReference type="EMBL" id="KJ019030">
    <property type="protein sequence ID" value="AIX15160.1"/>
    <property type="molecule type" value="Genomic_DNA"/>
</dbReference>
<dbReference type="Proteomes" id="UP000185400">
    <property type="component" value="Segment"/>
</dbReference>